<sequence length="180" mass="20258">MVKFNKSWFIVGIAALCLTLLGSVQAKREEQPPGTEKASSNSNGLRASDIRYYETPSGSPEEARTRGFIEHQEAIELVAQQYLLDTGEELATDFDNADYQRYVMSLGTAFDLFLEEDMDKIVAFVKFMDLYENYAKNDELAKYESKLLEGARLSPKETEVVHSLMPIDGNAPSTTDHSKR</sequence>
<feature type="signal peptide" evidence="1">
    <location>
        <begin position="1"/>
        <end position="26"/>
    </location>
</feature>
<comment type="caution">
    <text evidence="2">The sequence shown here is derived from an EMBL/GenBank/DDBJ whole genome shotgun (WGS) entry which is preliminary data.</text>
</comment>
<evidence type="ECO:0000313" key="3">
    <source>
        <dbReference type="Proteomes" id="UP000215596"/>
    </source>
</evidence>
<organism evidence="2 3">
    <name type="scientific">Paenibacillus campinasensis</name>
    <dbReference type="NCBI Taxonomy" id="66347"/>
    <lineage>
        <taxon>Bacteria</taxon>
        <taxon>Bacillati</taxon>
        <taxon>Bacillota</taxon>
        <taxon>Bacilli</taxon>
        <taxon>Bacillales</taxon>
        <taxon>Paenibacillaceae</taxon>
        <taxon>Paenibacillus</taxon>
    </lineage>
</organism>
<accession>A0A268EZA7</accession>
<dbReference type="EMBL" id="NPBY01000021">
    <property type="protein sequence ID" value="PAD78462.1"/>
    <property type="molecule type" value="Genomic_DNA"/>
</dbReference>
<feature type="chain" id="PRO_5032492637" evidence="1">
    <location>
        <begin position="27"/>
        <end position="180"/>
    </location>
</feature>
<evidence type="ECO:0000256" key="1">
    <source>
        <dbReference type="SAM" id="SignalP"/>
    </source>
</evidence>
<keyword evidence="1" id="KW-0732">Signal</keyword>
<dbReference type="OrthoDB" id="9812429at2"/>
<protein>
    <submittedName>
        <fullName evidence="2">Uncharacterized protein</fullName>
    </submittedName>
</protein>
<dbReference type="AlphaFoldDB" id="A0A268EZA7"/>
<evidence type="ECO:0000313" key="2">
    <source>
        <dbReference type="EMBL" id="PAD78462.1"/>
    </source>
</evidence>
<dbReference type="Proteomes" id="UP000215596">
    <property type="component" value="Unassembled WGS sequence"/>
</dbReference>
<reference evidence="2 3" key="1">
    <citation type="submission" date="2017-07" db="EMBL/GenBank/DDBJ databases">
        <title>Isolation and whole genome analysis of endospore-forming bacteria from heroin.</title>
        <authorList>
            <person name="Kalinowski J."/>
            <person name="Ahrens B."/>
            <person name="Al-Dilaimi A."/>
            <person name="Winkler A."/>
            <person name="Wibberg D."/>
            <person name="Schleenbecker U."/>
            <person name="Ruckert C."/>
            <person name="Wolfel R."/>
            <person name="Grass G."/>
        </authorList>
    </citation>
    <scope>NUCLEOTIDE SEQUENCE [LARGE SCALE GENOMIC DNA]</scope>
    <source>
        <strain evidence="2 3">7537-G1</strain>
    </source>
</reference>
<dbReference type="RefSeq" id="WP_095264323.1">
    <property type="nucleotide sequence ID" value="NZ_NPBY01000021.1"/>
</dbReference>
<gene>
    <name evidence="2" type="ORF">CHH67_06785</name>
</gene>
<name>A0A268EZA7_9BACL</name>
<proteinExistence type="predicted"/>